<accession>A0ABW1RI77</accession>
<dbReference type="NCBIfam" id="NF004147">
    <property type="entry name" value="PRK05621.2-1"/>
    <property type="match status" value="1"/>
</dbReference>
<keyword evidence="8 11" id="KW-0472">Membrane</keyword>
<dbReference type="InterPro" id="IPR000131">
    <property type="entry name" value="ATP_synth_F1_gsu"/>
</dbReference>
<proteinExistence type="inferred from homology"/>
<dbReference type="RefSeq" id="WP_125553517.1">
    <property type="nucleotide sequence ID" value="NZ_JBHSSL010000102.1"/>
</dbReference>
<evidence type="ECO:0000256" key="9">
    <source>
        <dbReference type="ARBA" id="ARBA00023196"/>
    </source>
</evidence>
<dbReference type="PANTHER" id="PTHR11693:SF22">
    <property type="entry name" value="ATP SYNTHASE SUBUNIT GAMMA, MITOCHONDRIAL"/>
    <property type="match status" value="1"/>
</dbReference>
<keyword evidence="5 11" id="KW-1003">Cell membrane</keyword>
<evidence type="ECO:0000256" key="6">
    <source>
        <dbReference type="ARBA" id="ARBA00022781"/>
    </source>
</evidence>
<keyword evidence="6 11" id="KW-0375">Hydrogen ion transport</keyword>
<comment type="function">
    <text evidence="1 11">Produces ATP from ADP in the presence of a proton gradient across the membrane. The gamma chain is believed to be important in regulating ATPase activity and the flow of protons through the CF(0) complex.</text>
</comment>
<dbReference type="InterPro" id="IPR023632">
    <property type="entry name" value="ATP_synth_F1_gsu_CS"/>
</dbReference>
<dbReference type="Pfam" id="PF00231">
    <property type="entry name" value="ATP-synt"/>
    <property type="match status" value="1"/>
</dbReference>
<evidence type="ECO:0000256" key="8">
    <source>
        <dbReference type="ARBA" id="ARBA00023136"/>
    </source>
</evidence>
<dbReference type="Proteomes" id="UP001596289">
    <property type="component" value="Unassembled WGS sequence"/>
</dbReference>
<dbReference type="EMBL" id="JBHSSL010000102">
    <property type="protein sequence ID" value="MFC6171247.1"/>
    <property type="molecule type" value="Genomic_DNA"/>
</dbReference>
<dbReference type="Gene3D" id="3.40.1380.10">
    <property type="match status" value="1"/>
</dbReference>
<evidence type="ECO:0000256" key="2">
    <source>
        <dbReference type="ARBA" id="ARBA00004170"/>
    </source>
</evidence>
<name>A0ABW1RI77_9LACO</name>
<evidence type="ECO:0000313" key="12">
    <source>
        <dbReference type="EMBL" id="MFC6171247.1"/>
    </source>
</evidence>
<dbReference type="SUPFAM" id="SSF52943">
    <property type="entry name" value="ATP synthase (F1-ATPase), gamma subunit"/>
    <property type="match status" value="1"/>
</dbReference>
<keyword evidence="9 11" id="KW-0139">CF(1)</keyword>
<protein>
    <recommendedName>
        <fullName evidence="11">ATP synthase gamma chain</fullName>
    </recommendedName>
    <alternativeName>
        <fullName evidence="11">ATP synthase F1 sector gamma subunit</fullName>
    </alternativeName>
    <alternativeName>
        <fullName evidence="11">F-ATPase gamma subunit</fullName>
    </alternativeName>
</protein>
<comment type="subcellular location">
    <subcellularLocation>
        <location evidence="11">Cell membrane</location>
        <topology evidence="11">Peripheral membrane protein</topology>
    </subcellularLocation>
    <subcellularLocation>
        <location evidence="2">Membrane</location>
        <topology evidence="2">Peripheral membrane protein</topology>
    </subcellularLocation>
</comment>
<keyword evidence="13" id="KW-1185">Reference proteome</keyword>
<evidence type="ECO:0000256" key="11">
    <source>
        <dbReference type="HAMAP-Rule" id="MF_00815"/>
    </source>
</evidence>
<evidence type="ECO:0000256" key="7">
    <source>
        <dbReference type="ARBA" id="ARBA00023065"/>
    </source>
</evidence>
<dbReference type="HAMAP" id="MF_00815">
    <property type="entry name" value="ATP_synth_gamma_bact"/>
    <property type="match status" value="1"/>
</dbReference>
<comment type="caution">
    <text evidence="12">The sequence shown here is derived from an EMBL/GenBank/DDBJ whole genome shotgun (WGS) entry which is preliminary data.</text>
</comment>
<evidence type="ECO:0000256" key="5">
    <source>
        <dbReference type="ARBA" id="ARBA00022475"/>
    </source>
</evidence>
<dbReference type="NCBIfam" id="TIGR01146">
    <property type="entry name" value="ATPsyn_F1gamma"/>
    <property type="match status" value="1"/>
</dbReference>
<dbReference type="Gene3D" id="1.10.287.80">
    <property type="entry name" value="ATP synthase, gamma subunit, helix hairpin domain"/>
    <property type="match status" value="1"/>
</dbReference>
<evidence type="ECO:0000256" key="4">
    <source>
        <dbReference type="ARBA" id="ARBA00022448"/>
    </source>
</evidence>
<dbReference type="CDD" id="cd12151">
    <property type="entry name" value="F1-ATPase_gamma"/>
    <property type="match status" value="1"/>
</dbReference>
<dbReference type="PROSITE" id="PS00153">
    <property type="entry name" value="ATPASE_GAMMA"/>
    <property type="match status" value="1"/>
</dbReference>
<comment type="similarity">
    <text evidence="3 11">Belongs to the ATPase gamma chain family.</text>
</comment>
<keyword evidence="10 11" id="KW-0066">ATP synthesis</keyword>
<comment type="subunit">
    <text evidence="11">F-type ATPases have 2 components, CF(1) - the catalytic core - and CF(0) - the membrane proton channel. CF(1) has five subunits: alpha(3), beta(3), gamma(1), delta(1), epsilon(1). CF(0) has three main subunits: a, b and c.</text>
</comment>
<reference evidence="13" key="1">
    <citation type="journal article" date="2019" name="Int. J. Syst. Evol. Microbiol.">
        <title>The Global Catalogue of Microorganisms (GCM) 10K type strain sequencing project: providing services to taxonomists for standard genome sequencing and annotation.</title>
        <authorList>
            <consortium name="The Broad Institute Genomics Platform"/>
            <consortium name="The Broad Institute Genome Sequencing Center for Infectious Disease"/>
            <person name="Wu L."/>
            <person name="Ma J."/>
        </authorList>
    </citation>
    <scope>NUCLEOTIDE SEQUENCE [LARGE SCALE GENOMIC DNA]</scope>
    <source>
        <strain evidence="13">CCM 8904</strain>
    </source>
</reference>
<keyword evidence="4 11" id="KW-0813">Transport</keyword>
<evidence type="ECO:0000256" key="1">
    <source>
        <dbReference type="ARBA" id="ARBA00003456"/>
    </source>
</evidence>
<dbReference type="InterPro" id="IPR035968">
    <property type="entry name" value="ATP_synth_F1_ATPase_gsu"/>
</dbReference>
<keyword evidence="7 11" id="KW-0406">Ion transport</keyword>
<dbReference type="PANTHER" id="PTHR11693">
    <property type="entry name" value="ATP SYNTHASE GAMMA CHAIN"/>
    <property type="match status" value="1"/>
</dbReference>
<dbReference type="PRINTS" id="PR00126">
    <property type="entry name" value="ATPASEGAMMA"/>
</dbReference>
<sequence>MAESLTEIKRRIASTKSTEKITQAMQMVSASKLNQIEKKSNAYQLYSSKIREIVTHMAAAQLLAMNNANDLREKSDDPQTPQDQLKVSSMLQQRPIKKTGYLVITSDRGLVGSYNSSVIKAVTDMITTDHKTADEYVFMAVGGTGADFFKNRGMNIAYEYRGVSDVPTFNEVREIVTTAVSMYDSGVFDELYVCYNHHVNTLRSEFRAEKMLPITDLDVAEVKDQHIEYIADPSQEEVLDAILPQYAASLIFGALMDAKAAEHSAGMNAMRSATDNANDLIDKLTLTYNRARQGAITQELTEITAGASALE</sequence>
<organism evidence="12 13">
    <name type="scientific">Loigolactobacillus jiayinensis</name>
    <dbReference type="NCBI Taxonomy" id="2486016"/>
    <lineage>
        <taxon>Bacteria</taxon>
        <taxon>Bacillati</taxon>
        <taxon>Bacillota</taxon>
        <taxon>Bacilli</taxon>
        <taxon>Lactobacillales</taxon>
        <taxon>Lactobacillaceae</taxon>
        <taxon>Loigolactobacillus</taxon>
    </lineage>
</organism>
<evidence type="ECO:0000313" key="13">
    <source>
        <dbReference type="Proteomes" id="UP001596289"/>
    </source>
</evidence>
<evidence type="ECO:0000256" key="3">
    <source>
        <dbReference type="ARBA" id="ARBA00007681"/>
    </source>
</evidence>
<gene>
    <name evidence="11" type="primary">atpG</name>
    <name evidence="12" type="ORF">ACFQGP_11865</name>
</gene>
<evidence type="ECO:0000256" key="10">
    <source>
        <dbReference type="ARBA" id="ARBA00023310"/>
    </source>
</evidence>